<comment type="similarity">
    <text evidence="2">Belongs to the CpsD/CapB family.</text>
</comment>
<dbReference type="PANTHER" id="PTHR32309:SF13">
    <property type="entry name" value="FERRIC ENTEROBACTIN TRANSPORT PROTEIN FEPE"/>
    <property type="match status" value="1"/>
</dbReference>
<feature type="transmembrane region" description="Helical" evidence="18">
    <location>
        <begin position="48"/>
        <end position="68"/>
    </location>
</feature>
<dbReference type="GO" id="GO:0042802">
    <property type="term" value="F:identical protein binding"/>
    <property type="evidence" value="ECO:0007669"/>
    <property type="project" value="UniProtKB-ARBA"/>
</dbReference>
<evidence type="ECO:0000256" key="3">
    <source>
        <dbReference type="ARBA" id="ARBA00008883"/>
    </source>
</evidence>
<evidence type="ECO:0000256" key="9">
    <source>
        <dbReference type="ARBA" id="ARBA00022741"/>
    </source>
</evidence>
<accession>A0A098LL25</accession>
<evidence type="ECO:0000256" key="12">
    <source>
        <dbReference type="ARBA" id="ARBA00022989"/>
    </source>
</evidence>
<proteinExistence type="inferred from homology"/>
<dbReference type="GO" id="GO:0005524">
    <property type="term" value="F:ATP binding"/>
    <property type="evidence" value="ECO:0007669"/>
    <property type="project" value="UniProtKB-KW"/>
</dbReference>
<evidence type="ECO:0000256" key="14">
    <source>
        <dbReference type="ARBA" id="ARBA00023137"/>
    </source>
</evidence>
<feature type="domain" description="Tyrosine-protein kinase G-rich" evidence="21">
    <location>
        <begin position="460"/>
        <end position="536"/>
    </location>
</feature>
<keyword evidence="23" id="KW-1185">Reference proteome</keyword>
<dbReference type="InterPro" id="IPR050445">
    <property type="entry name" value="Bact_polysacc_biosynth/exp"/>
</dbReference>
<evidence type="ECO:0000313" key="23">
    <source>
        <dbReference type="Proteomes" id="UP000030185"/>
    </source>
</evidence>
<keyword evidence="10" id="KW-0418">Kinase</keyword>
<dbReference type="InterPro" id="IPR027417">
    <property type="entry name" value="P-loop_NTPase"/>
</dbReference>
<evidence type="ECO:0000259" key="21">
    <source>
        <dbReference type="Pfam" id="PF13807"/>
    </source>
</evidence>
<dbReference type="CDD" id="cd05387">
    <property type="entry name" value="BY-kinase"/>
    <property type="match status" value="1"/>
</dbReference>
<dbReference type="Pfam" id="PF02706">
    <property type="entry name" value="Wzz"/>
    <property type="match status" value="1"/>
</dbReference>
<evidence type="ECO:0000256" key="15">
    <source>
        <dbReference type="ARBA" id="ARBA00051245"/>
    </source>
</evidence>
<dbReference type="EMBL" id="BBLT01000011">
    <property type="protein sequence ID" value="GAL87092.1"/>
    <property type="molecule type" value="Genomic_DNA"/>
</dbReference>
<keyword evidence="7" id="KW-0808">Transferase</keyword>
<evidence type="ECO:0000256" key="18">
    <source>
        <dbReference type="SAM" id="Phobius"/>
    </source>
</evidence>
<evidence type="ECO:0000256" key="8">
    <source>
        <dbReference type="ARBA" id="ARBA00022692"/>
    </source>
</evidence>
<evidence type="ECO:0000256" key="1">
    <source>
        <dbReference type="ARBA" id="ARBA00004429"/>
    </source>
</evidence>
<evidence type="ECO:0000256" key="2">
    <source>
        <dbReference type="ARBA" id="ARBA00007316"/>
    </source>
</evidence>
<dbReference type="STRING" id="153721.MYP_4322"/>
<sequence length="814" mass="92255">MSLLEDEDKRSLNGSGQRVSFADDSEEEDDVFGDFDFAKLLVIANKSLVWVILLVVLSITGAFLYVRYTKPVYESSSILKLDLKSEAGVLGLNKFNDENMPGNKLSTISGEIEFLKSRYLYEKIVDRMKMNVSYFAYGNILYEERYNNSPFKVIGEIKHPDFLDFKFDITFLDKDKFLLSYKKNDEEIKSEHYFGEKISTDNYSFTLYPTTFWSTNETGAKYFFTMNSKEALVKNLMDNVSVSILNLDANTILLSYKNHNYSKATDIVNTIDSVYLEQTLENKSKSHEQTIKFLEASLLKTEENLAKAEKDLETFVRNNRTVDVKQDFGKSGIKIEELEKEKQVLKSRISMLGELKDLILGDQEVNSFIPALSQVENPQLSAAINSLNTLQEERNRLLNSQRENTLVVKTKNKSIERIKENVLELIDINKRILHQQTAEINAKMVQLEQEVLSLPSKETEFTRLKRFYSIYEKFYLLLMEKEAEFGIAKAGTIPNFVILSPALNNPNPIYPKKIFIYISGLGIGIFLGISLIAIRYLLNDTISTQKELERSLHASMLGGIPEYSKEKMEVSKLVVDKNPKSAISEALRSIRTNLEFICPNKKKKLIAVTSTVSGEGKTFVASNLSGVIALSNQKVILLDLDMRKPKVHLAFEKENFKGMSTVLIGKHTLEECIQSTSISNLSFISAGPTPPNPSELILREEFDMLIKRLFEIYDVVVIDTPPVGLVTDGILILRKADIPLYVVRTDYSKKSAKRNINKLVKTIPKLCVLMNALKAINTYGYGGYGYGYGYGYYEGETEKESIISKIKSLAGVKA</sequence>
<keyword evidence="8 18" id="KW-0812">Transmembrane</keyword>
<feature type="domain" description="AAA" evidence="20">
    <location>
        <begin position="604"/>
        <end position="766"/>
    </location>
</feature>
<reference evidence="22 23" key="1">
    <citation type="submission" date="2014-09" db="EMBL/GenBank/DDBJ databases">
        <title>Sporocytophaga myxococcoides PG-01 genome sequencing.</title>
        <authorList>
            <person name="Liu L."/>
            <person name="Gao P.J."/>
            <person name="Chen G.J."/>
            <person name="Wang L.S."/>
        </authorList>
    </citation>
    <scope>NUCLEOTIDE SEQUENCE [LARGE SCALE GENOMIC DNA]</scope>
    <source>
        <strain evidence="22 23">PG-01</strain>
    </source>
</reference>
<dbReference type="Pfam" id="PF13614">
    <property type="entry name" value="AAA_31"/>
    <property type="match status" value="1"/>
</dbReference>
<feature type="transmembrane region" description="Helical" evidence="18">
    <location>
        <begin position="514"/>
        <end position="538"/>
    </location>
</feature>
<dbReference type="GO" id="GO:0004715">
    <property type="term" value="F:non-membrane spanning protein tyrosine kinase activity"/>
    <property type="evidence" value="ECO:0007669"/>
    <property type="project" value="UniProtKB-EC"/>
</dbReference>
<dbReference type="PANTHER" id="PTHR32309">
    <property type="entry name" value="TYROSINE-PROTEIN KINASE"/>
    <property type="match status" value="1"/>
</dbReference>
<keyword evidence="11" id="KW-0067">ATP-binding</keyword>
<evidence type="ECO:0000256" key="16">
    <source>
        <dbReference type="SAM" id="Coils"/>
    </source>
</evidence>
<dbReference type="InterPro" id="IPR032807">
    <property type="entry name" value="GNVR"/>
</dbReference>
<feature type="region of interest" description="Disordered" evidence="17">
    <location>
        <begin position="1"/>
        <end position="22"/>
    </location>
</feature>
<evidence type="ECO:0000259" key="20">
    <source>
        <dbReference type="Pfam" id="PF13614"/>
    </source>
</evidence>
<evidence type="ECO:0000259" key="19">
    <source>
        <dbReference type="Pfam" id="PF02706"/>
    </source>
</evidence>
<dbReference type="FunFam" id="3.40.50.300:FF:000527">
    <property type="entry name" value="Tyrosine-protein kinase etk"/>
    <property type="match status" value="1"/>
</dbReference>
<dbReference type="AlphaFoldDB" id="A0A098LL25"/>
<dbReference type="RefSeq" id="WP_045467903.1">
    <property type="nucleotide sequence ID" value="NZ_BBLT01000011.1"/>
</dbReference>
<keyword evidence="13 18" id="KW-0472">Membrane</keyword>
<name>A0A098LL25_9BACT</name>
<gene>
    <name evidence="22" type="ORF">MYP_4322</name>
</gene>
<protein>
    <recommendedName>
        <fullName evidence="4">non-specific protein-tyrosine kinase</fullName>
        <ecNumber evidence="4">2.7.10.2</ecNumber>
    </recommendedName>
</protein>
<feature type="coiled-coil region" evidence="16">
    <location>
        <begin position="277"/>
        <end position="355"/>
    </location>
</feature>
<keyword evidence="5" id="KW-1003">Cell membrane</keyword>
<keyword evidence="16" id="KW-0175">Coiled coil</keyword>
<dbReference type="eggNOG" id="COG3206">
    <property type="taxonomic scope" value="Bacteria"/>
</dbReference>
<dbReference type="OrthoDB" id="9794577at2"/>
<evidence type="ECO:0000256" key="10">
    <source>
        <dbReference type="ARBA" id="ARBA00022777"/>
    </source>
</evidence>
<evidence type="ECO:0000313" key="22">
    <source>
        <dbReference type="EMBL" id="GAL87092.1"/>
    </source>
</evidence>
<comment type="similarity">
    <text evidence="3">Belongs to the etk/wzc family.</text>
</comment>
<dbReference type="Proteomes" id="UP000030185">
    <property type="component" value="Unassembled WGS sequence"/>
</dbReference>
<evidence type="ECO:0000256" key="17">
    <source>
        <dbReference type="SAM" id="MobiDB-lite"/>
    </source>
</evidence>
<keyword evidence="6" id="KW-0997">Cell inner membrane</keyword>
<dbReference type="InterPro" id="IPR005702">
    <property type="entry name" value="Wzc-like_C"/>
</dbReference>
<dbReference type="GO" id="GO:0005886">
    <property type="term" value="C:plasma membrane"/>
    <property type="evidence" value="ECO:0007669"/>
    <property type="project" value="UniProtKB-SubCell"/>
</dbReference>
<organism evidence="22 23">
    <name type="scientific">Sporocytophaga myxococcoides</name>
    <dbReference type="NCBI Taxonomy" id="153721"/>
    <lineage>
        <taxon>Bacteria</taxon>
        <taxon>Pseudomonadati</taxon>
        <taxon>Bacteroidota</taxon>
        <taxon>Cytophagia</taxon>
        <taxon>Cytophagales</taxon>
        <taxon>Cytophagaceae</taxon>
        <taxon>Sporocytophaga</taxon>
    </lineage>
</organism>
<keyword evidence="12 18" id="KW-1133">Transmembrane helix</keyword>
<evidence type="ECO:0000256" key="6">
    <source>
        <dbReference type="ARBA" id="ARBA00022519"/>
    </source>
</evidence>
<feature type="domain" description="Polysaccharide chain length determinant N-terminal" evidence="19">
    <location>
        <begin position="34"/>
        <end position="126"/>
    </location>
</feature>
<evidence type="ECO:0000256" key="4">
    <source>
        <dbReference type="ARBA" id="ARBA00011903"/>
    </source>
</evidence>
<dbReference type="Pfam" id="PF13807">
    <property type="entry name" value="GNVR"/>
    <property type="match status" value="1"/>
</dbReference>
<dbReference type="InterPro" id="IPR003856">
    <property type="entry name" value="LPS_length_determ_N"/>
</dbReference>
<dbReference type="Gene3D" id="3.40.50.300">
    <property type="entry name" value="P-loop containing nucleotide triphosphate hydrolases"/>
    <property type="match status" value="1"/>
</dbReference>
<evidence type="ECO:0000256" key="13">
    <source>
        <dbReference type="ARBA" id="ARBA00023136"/>
    </source>
</evidence>
<evidence type="ECO:0000256" key="7">
    <source>
        <dbReference type="ARBA" id="ARBA00022679"/>
    </source>
</evidence>
<keyword evidence="9" id="KW-0547">Nucleotide-binding</keyword>
<keyword evidence="14" id="KW-0829">Tyrosine-protein kinase</keyword>
<dbReference type="EC" id="2.7.10.2" evidence="4"/>
<comment type="caution">
    <text evidence="22">The sequence shown here is derived from an EMBL/GenBank/DDBJ whole genome shotgun (WGS) entry which is preliminary data.</text>
</comment>
<dbReference type="InterPro" id="IPR025669">
    <property type="entry name" value="AAA_dom"/>
</dbReference>
<comment type="catalytic activity">
    <reaction evidence="15">
        <text>L-tyrosyl-[protein] + ATP = O-phospho-L-tyrosyl-[protein] + ADP + H(+)</text>
        <dbReference type="Rhea" id="RHEA:10596"/>
        <dbReference type="Rhea" id="RHEA-COMP:10136"/>
        <dbReference type="Rhea" id="RHEA-COMP:20101"/>
        <dbReference type="ChEBI" id="CHEBI:15378"/>
        <dbReference type="ChEBI" id="CHEBI:30616"/>
        <dbReference type="ChEBI" id="CHEBI:46858"/>
        <dbReference type="ChEBI" id="CHEBI:61978"/>
        <dbReference type="ChEBI" id="CHEBI:456216"/>
        <dbReference type="EC" id="2.7.10.2"/>
    </reaction>
</comment>
<comment type="subcellular location">
    <subcellularLocation>
        <location evidence="1">Cell inner membrane</location>
        <topology evidence="1">Multi-pass membrane protein</topology>
    </subcellularLocation>
</comment>
<dbReference type="NCBIfam" id="TIGR01007">
    <property type="entry name" value="eps_fam"/>
    <property type="match status" value="1"/>
</dbReference>
<dbReference type="eggNOG" id="COG0489">
    <property type="taxonomic scope" value="Bacteria"/>
</dbReference>
<evidence type="ECO:0000256" key="5">
    <source>
        <dbReference type="ARBA" id="ARBA00022475"/>
    </source>
</evidence>
<evidence type="ECO:0000256" key="11">
    <source>
        <dbReference type="ARBA" id="ARBA00022840"/>
    </source>
</evidence>
<dbReference type="SUPFAM" id="SSF52540">
    <property type="entry name" value="P-loop containing nucleoside triphosphate hydrolases"/>
    <property type="match status" value="1"/>
</dbReference>